<proteinExistence type="predicted"/>
<sequence>MRSRIMYLENKETGEGRIGRISFSRTYQTVCYKGITLHRAGSGKIKGNFFNPDTLEEYWVSGCKKRGGDYHWASKVPVIIDEDVKEEYWTSIRGMKSAV</sequence>
<reference evidence="2" key="1">
    <citation type="journal article" date="2019" name="Int. J. Syst. Evol. Microbiol.">
        <title>The Global Catalogue of Microorganisms (GCM) 10K type strain sequencing project: providing services to taxonomists for standard genome sequencing and annotation.</title>
        <authorList>
            <consortium name="The Broad Institute Genomics Platform"/>
            <consortium name="The Broad Institute Genome Sequencing Center for Infectious Disease"/>
            <person name="Wu L."/>
            <person name="Ma J."/>
        </authorList>
    </citation>
    <scope>NUCLEOTIDE SEQUENCE [LARGE SCALE GENOMIC DNA]</scope>
    <source>
        <strain evidence="2">CGMCC 4.7393</strain>
    </source>
</reference>
<dbReference type="RefSeq" id="WP_074988443.1">
    <property type="nucleotide sequence ID" value="NZ_JBHSYQ010000008.1"/>
</dbReference>
<gene>
    <name evidence="1" type="ORF">ACFQHR_14625</name>
</gene>
<name>A0ABW2DM95_9BACT</name>
<dbReference type="EMBL" id="JBHSYQ010000008">
    <property type="protein sequence ID" value="MFC6998869.1"/>
    <property type="molecule type" value="Genomic_DNA"/>
</dbReference>
<dbReference type="Proteomes" id="UP001596405">
    <property type="component" value="Unassembled WGS sequence"/>
</dbReference>
<organism evidence="1 2">
    <name type="scientific">Rufibacter roseus</name>
    <dbReference type="NCBI Taxonomy" id="1567108"/>
    <lineage>
        <taxon>Bacteria</taxon>
        <taxon>Pseudomonadati</taxon>
        <taxon>Bacteroidota</taxon>
        <taxon>Cytophagia</taxon>
        <taxon>Cytophagales</taxon>
        <taxon>Hymenobacteraceae</taxon>
        <taxon>Rufibacter</taxon>
    </lineage>
</organism>
<evidence type="ECO:0000313" key="2">
    <source>
        <dbReference type="Proteomes" id="UP001596405"/>
    </source>
</evidence>
<keyword evidence="2" id="KW-1185">Reference proteome</keyword>
<evidence type="ECO:0000313" key="1">
    <source>
        <dbReference type="EMBL" id="MFC6998869.1"/>
    </source>
</evidence>
<evidence type="ECO:0008006" key="3">
    <source>
        <dbReference type="Google" id="ProtNLM"/>
    </source>
</evidence>
<protein>
    <recommendedName>
        <fullName evidence="3">1-deoxy-D-xylulose-5-phosphate synthase</fullName>
    </recommendedName>
</protein>
<accession>A0ABW2DM95</accession>
<comment type="caution">
    <text evidence="1">The sequence shown here is derived from an EMBL/GenBank/DDBJ whole genome shotgun (WGS) entry which is preliminary data.</text>
</comment>